<comment type="caution">
    <text evidence="1">The sequence shown here is derived from an EMBL/GenBank/DDBJ whole genome shotgun (WGS) entry which is preliminary data.</text>
</comment>
<keyword evidence="2" id="KW-1185">Reference proteome</keyword>
<sequence>MGFARYYIQYTPLLPGLRAINIITASYPSAPNLLFTFLSISSPSAPTTLLNSTVAVDLLYLNIDNHNGGFTAAGRIIPALNPLVDP</sequence>
<evidence type="ECO:0000313" key="1">
    <source>
        <dbReference type="EMBL" id="MBB4079533.1"/>
    </source>
</evidence>
<evidence type="ECO:0000313" key="2">
    <source>
        <dbReference type="Proteomes" id="UP000576209"/>
    </source>
</evidence>
<dbReference type="Proteomes" id="UP000576209">
    <property type="component" value="Unassembled WGS sequence"/>
</dbReference>
<protein>
    <submittedName>
        <fullName evidence="1">Uncharacterized protein</fullName>
    </submittedName>
</protein>
<dbReference type="EMBL" id="JACIFF010000005">
    <property type="protein sequence ID" value="MBB4079533.1"/>
    <property type="molecule type" value="Genomic_DNA"/>
</dbReference>
<name>A0A840E6F6_9BACT</name>
<dbReference type="AlphaFoldDB" id="A0A840E6F6"/>
<reference evidence="1 2" key="1">
    <citation type="submission" date="2020-08" db="EMBL/GenBank/DDBJ databases">
        <title>Genomic Encyclopedia of Type Strains, Phase IV (KMG-IV): sequencing the most valuable type-strain genomes for metagenomic binning, comparative biology and taxonomic classification.</title>
        <authorList>
            <person name="Goeker M."/>
        </authorList>
    </citation>
    <scope>NUCLEOTIDE SEQUENCE [LARGE SCALE GENOMIC DNA]</scope>
    <source>
        <strain evidence="1 2">DSM 105137</strain>
    </source>
</reference>
<organism evidence="1 2">
    <name type="scientific">Neolewinella aquimaris</name>
    <dbReference type="NCBI Taxonomy" id="1835722"/>
    <lineage>
        <taxon>Bacteria</taxon>
        <taxon>Pseudomonadati</taxon>
        <taxon>Bacteroidota</taxon>
        <taxon>Saprospiria</taxon>
        <taxon>Saprospirales</taxon>
        <taxon>Lewinellaceae</taxon>
        <taxon>Neolewinella</taxon>
    </lineage>
</organism>
<gene>
    <name evidence="1" type="ORF">GGR28_002158</name>
</gene>
<proteinExistence type="predicted"/>
<accession>A0A840E6F6</accession>